<evidence type="ECO:0000256" key="7">
    <source>
        <dbReference type="ARBA" id="ARBA00023163"/>
    </source>
</evidence>
<dbReference type="SUPFAM" id="SSF46689">
    <property type="entry name" value="Homeodomain-like"/>
    <property type="match status" value="1"/>
</dbReference>
<evidence type="ECO:0000313" key="11">
    <source>
        <dbReference type="Proteomes" id="UP000436088"/>
    </source>
</evidence>
<keyword evidence="8" id="KW-0539">Nucleus</keyword>
<keyword evidence="5" id="KW-0175">Coiled coil</keyword>
<keyword evidence="11" id="KW-1185">Reference proteome</keyword>
<dbReference type="GO" id="GO:0005694">
    <property type="term" value="C:chromosome"/>
    <property type="evidence" value="ECO:0007669"/>
    <property type="project" value="UniProtKB-SubCell"/>
</dbReference>
<keyword evidence="3" id="KW-0158">Chromosome</keyword>
<evidence type="ECO:0000313" key="10">
    <source>
        <dbReference type="EMBL" id="KAE8707054.1"/>
    </source>
</evidence>
<keyword evidence="6" id="KW-0238">DNA-binding</keyword>
<organism evidence="10 11">
    <name type="scientific">Hibiscus syriacus</name>
    <name type="common">Rose of Sharon</name>
    <dbReference type="NCBI Taxonomy" id="106335"/>
    <lineage>
        <taxon>Eukaryota</taxon>
        <taxon>Viridiplantae</taxon>
        <taxon>Streptophyta</taxon>
        <taxon>Embryophyta</taxon>
        <taxon>Tracheophyta</taxon>
        <taxon>Spermatophyta</taxon>
        <taxon>Magnoliopsida</taxon>
        <taxon>eudicotyledons</taxon>
        <taxon>Gunneridae</taxon>
        <taxon>Pentapetalae</taxon>
        <taxon>rosids</taxon>
        <taxon>malvids</taxon>
        <taxon>Malvales</taxon>
        <taxon>Malvaceae</taxon>
        <taxon>Malvoideae</taxon>
        <taxon>Hibiscus</taxon>
    </lineage>
</organism>
<dbReference type="InterPro" id="IPR044597">
    <property type="entry name" value="SMH1-6"/>
</dbReference>
<keyword evidence="4" id="KW-0805">Transcription regulation</keyword>
<evidence type="ECO:0000256" key="1">
    <source>
        <dbReference type="ARBA" id="ARBA00004286"/>
    </source>
</evidence>
<proteinExistence type="predicted"/>
<keyword evidence="7" id="KW-0804">Transcription</keyword>
<protein>
    <recommendedName>
        <fullName evidence="9">MYB transcription factor</fullName>
    </recommendedName>
</protein>
<dbReference type="Gene3D" id="1.10.10.60">
    <property type="entry name" value="Homeodomain-like"/>
    <property type="match status" value="1"/>
</dbReference>
<dbReference type="EMBL" id="VEPZ02000966">
    <property type="protein sequence ID" value="KAE8707054.1"/>
    <property type="molecule type" value="Genomic_DNA"/>
</dbReference>
<evidence type="ECO:0000256" key="4">
    <source>
        <dbReference type="ARBA" id="ARBA00023015"/>
    </source>
</evidence>
<dbReference type="Proteomes" id="UP000436088">
    <property type="component" value="Unassembled WGS sequence"/>
</dbReference>
<dbReference type="PANTHER" id="PTHR46267:SF11">
    <property type="entry name" value="TELOMERE REPEAT-BINDING FACTOR 2"/>
    <property type="match status" value="1"/>
</dbReference>
<sequence>MNLLMGAPKKKWTTEEEVAFKAGVLKHGTGKRRNIRSDLEFSSVLHSRSNVDLKICS</sequence>
<accession>A0A6A3AR02</accession>
<dbReference type="CDD" id="cd11660">
    <property type="entry name" value="SANT_TRF"/>
    <property type="match status" value="1"/>
</dbReference>
<evidence type="ECO:0000256" key="3">
    <source>
        <dbReference type="ARBA" id="ARBA00022454"/>
    </source>
</evidence>
<dbReference type="AlphaFoldDB" id="A0A6A3AR02"/>
<reference evidence="10" key="1">
    <citation type="submission" date="2019-09" db="EMBL/GenBank/DDBJ databases">
        <title>Draft genome information of white flower Hibiscus syriacus.</title>
        <authorList>
            <person name="Kim Y.-M."/>
        </authorList>
    </citation>
    <scope>NUCLEOTIDE SEQUENCE [LARGE SCALE GENOMIC DNA]</scope>
    <source>
        <strain evidence="10">YM2019G1</strain>
    </source>
</reference>
<evidence type="ECO:0000256" key="2">
    <source>
        <dbReference type="ARBA" id="ARBA00004604"/>
    </source>
</evidence>
<evidence type="ECO:0000256" key="9">
    <source>
        <dbReference type="ARBA" id="ARBA00032813"/>
    </source>
</evidence>
<name>A0A6A3AR02_HIBSY</name>
<evidence type="ECO:0000256" key="6">
    <source>
        <dbReference type="ARBA" id="ARBA00023125"/>
    </source>
</evidence>
<evidence type="ECO:0000256" key="8">
    <source>
        <dbReference type="ARBA" id="ARBA00023242"/>
    </source>
</evidence>
<dbReference type="PANTHER" id="PTHR46267">
    <property type="entry name" value="SINGLE MYB HISTONE 4"/>
    <property type="match status" value="1"/>
</dbReference>
<gene>
    <name evidence="10" type="ORF">F3Y22_tig00110387pilonHSYRG00738</name>
</gene>
<dbReference type="FunFam" id="1.10.10.60:FF:000168">
    <property type="entry name" value="Telomere repeat-binding factor 1"/>
    <property type="match status" value="1"/>
</dbReference>
<comment type="caution">
    <text evidence="10">The sequence shown here is derived from an EMBL/GenBank/DDBJ whole genome shotgun (WGS) entry which is preliminary data.</text>
</comment>
<dbReference type="GO" id="GO:0005730">
    <property type="term" value="C:nucleolus"/>
    <property type="evidence" value="ECO:0007669"/>
    <property type="project" value="UniProtKB-SubCell"/>
</dbReference>
<dbReference type="InterPro" id="IPR009057">
    <property type="entry name" value="Homeodomain-like_sf"/>
</dbReference>
<comment type="subcellular location">
    <subcellularLocation>
        <location evidence="1">Chromosome</location>
    </subcellularLocation>
    <subcellularLocation>
        <location evidence="2">Nucleus</location>
        <location evidence="2">Nucleolus</location>
    </subcellularLocation>
</comment>
<evidence type="ECO:0000256" key="5">
    <source>
        <dbReference type="ARBA" id="ARBA00023054"/>
    </source>
</evidence>
<dbReference type="GO" id="GO:0003691">
    <property type="term" value="F:double-stranded telomeric DNA binding"/>
    <property type="evidence" value="ECO:0007669"/>
    <property type="project" value="InterPro"/>
</dbReference>